<organism evidence="1 2">
    <name type="scientific">Niallia taxi</name>
    <dbReference type="NCBI Taxonomy" id="2499688"/>
    <lineage>
        <taxon>Bacteria</taxon>
        <taxon>Bacillati</taxon>
        <taxon>Bacillota</taxon>
        <taxon>Bacilli</taxon>
        <taxon>Bacillales</taxon>
        <taxon>Bacillaceae</taxon>
        <taxon>Niallia</taxon>
    </lineage>
</organism>
<dbReference type="NCBIfam" id="NF033524">
    <property type="entry name" value="lasso_PadeA_fam"/>
    <property type="match status" value="1"/>
</dbReference>
<comment type="caution">
    <text evidence="1">The sequence shown here is derived from an EMBL/GenBank/DDBJ whole genome shotgun (WGS) entry which is preliminary data.</text>
</comment>
<dbReference type="Proteomes" id="UP000288024">
    <property type="component" value="Unassembled WGS sequence"/>
</dbReference>
<protein>
    <submittedName>
        <fullName evidence="1">Paeninodin family lasso peptide</fullName>
    </submittedName>
</protein>
<evidence type="ECO:0000313" key="1">
    <source>
        <dbReference type="EMBL" id="RVT62479.1"/>
    </source>
</evidence>
<accession>A0A3S2U9U2</accession>
<sequence>MKLEWKSPELEVLDVKMTMAAPNPGTRLDASFNAGTTFPELTWS</sequence>
<name>A0A3S2U9U2_9BACI</name>
<dbReference type="InterPro" id="IPR049825">
    <property type="entry name" value="Lasso_PadeA-like"/>
</dbReference>
<dbReference type="AlphaFoldDB" id="A0A3S2U9U2"/>
<dbReference type="RefSeq" id="WP_127738430.1">
    <property type="nucleotide sequence ID" value="NZ_JAMAVA010000001.1"/>
</dbReference>
<gene>
    <name evidence="1" type="ORF">EM808_11840</name>
</gene>
<dbReference type="EMBL" id="RZTZ01000004">
    <property type="protein sequence ID" value="RVT62479.1"/>
    <property type="molecule type" value="Genomic_DNA"/>
</dbReference>
<proteinExistence type="predicted"/>
<keyword evidence="2" id="KW-1185">Reference proteome</keyword>
<reference evidence="1 2" key="1">
    <citation type="submission" date="2019-01" db="EMBL/GenBank/DDBJ databases">
        <title>Bacillus sp. M5HDSG1-1, whole genome shotgun sequence.</title>
        <authorList>
            <person name="Tuo L."/>
        </authorList>
    </citation>
    <scope>NUCLEOTIDE SEQUENCE [LARGE SCALE GENOMIC DNA]</scope>
    <source>
        <strain evidence="1 2">M5HDSG1-1</strain>
    </source>
</reference>
<evidence type="ECO:0000313" key="2">
    <source>
        <dbReference type="Proteomes" id="UP000288024"/>
    </source>
</evidence>